<feature type="region of interest" description="Disordered" evidence="1">
    <location>
        <begin position="75"/>
        <end position="96"/>
    </location>
</feature>
<feature type="non-terminal residue" evidence="2">
    <location>
        <position position="152"/>
    </location>
</feature>
<organism evidence="2 3">
    <name type="scientific">Candidatus Acidiferrum panamense</name>
    <dbReference type="NCBI Taxonomy" id="2741543"/>
    <lineage>
        <taxon>Bacteria</taxon>
        <taxon>Pseudomonadati</taxon>
        <taxon>Acidobacteriota</taxon>
        <taxon>Terriglobia</taxon>
        <taxon>Candidatus Acidiferrales</taxon>
        <taxon>Candidatus Acidiferrum</taxon>
    </lineage>
</organism>
<dbReference type="PROSITE" id="PS51257">
    <property type="entry name" value="PROKAR_LIPOPROTEIN"/>
    <property type="match status" value="1"/>
</dbReference>
<feature type="region of interest" description="Disordered" evidence="1">
    <location>
        <begin position="129"/>
        <end position="152"/>
    </location>
</feature>
<dbReference type="AlphaFoldDB" id="A0A7V8NPZ6"/>
<dbReference type="Proteomes" id="UP000567293">
    <property type="component" value="Unassembled WGS sequence"/>
</dbReference>
<evidence type="ECO:0000256" key="1">
    <source>
        <dbReference type="SAM" id="MobiDB-lite"/>
    </source>
</evidence>
<dbReference type="EMBL" id="JACDQQ010000853">
    <property type="protein sequence ID" value="MBA0085075.1"/>
    <property type="molecule type" value="Genomic_DNA"/>
</dbReference>
<sequence>MVRQANRGSSLLLFATAFAIAGCYTGPSVNGTFSRSYTVSGPVRLELSNASGEVDITEGAAGTVSIHAEVRSSGLGFENPQKRLDDIVSDPPVEQRGDTIRVGKDLSRMRNVSISYKIQVPHDTEVDANVASGSEDIRDLRGPVKVRSASGS</sequence>
<name>A0A7V8NPZ6_9BACT</name>
<evidence type="ECO:0000313" key="3">
    <source>
        <dbReference type="Proteomes" id="UP000567293"/>
    </source>
</evidence>
<evidence type="ECO:0000313" key="2">
    <source>
        <dbReference type="EMBL" id="MBA0085075.1"/>
    </source>
</evidence>
<reference evidence="2" key="1">
    <citation type="submission" date="2020-06" db="EMBL/GenBank/DDBJ databases">
        <title>Legume-microbial interactions unlock mineral nutrients during tropical forest succession.</title>
        <authorList>
            <person name="Epihov D.Z."/>
        </authorList>
    </citation>
    <scope>NUCLEOTIDE SEQUENCE [LARGE SCALE GENOMIC DNA]</scope>
    <source>
        <strain evidence="2">Pan2503</strain>
    </source>
</reference>
<keyword evidence="3" id="KW-1185">Reference proteome</keyword>
<protein>
    <submittedName>
        <fullName evidence="2">Uncharacterized protein</fullName>
    </submittedName>
</protein>
<proteinExistence type="predicted"/>
<comment type="caution">
    <text evidence="2">The sequence shown here is derived from an EMBL/GenBank/DDBJ whole genome shotgun (WGS) entry which is preliminary data.</text>
</comment>
<gene>
    <name evidence="2" type="ORF">HRJ53_08770</name>
</gene>
<accession>A0A7V8NPZ6</accession>